<dbReference type="InterPro" id="IPR029044">
    <property type="entry name" value="Nucleotide-diphossugar_trans"/>
</dbReference>
<evidence type="ECO:0000313" key="2">
    <source>
        <dbReference type="EMBL" id="AMS39839.1"/>
    </source>
</evidence>
<organism evidence="2 3">
    <name type="scientific">Aminobacter aminovorans</name>
    <name type="common">Chelatobacter heintzii</name>
    <dbReference type="NCBI Taxonomy" id="83263"/>
    <lineage>
        <taxon>Bacteria</taxon>
        <taxon>Pseudomonadati</taxon>
        <taxon>Pseudomonadota</taxon>
        <taxon>Alphaproteobacteria</taxon>
        <taxon>Hyphomicrobiales</taxon>
        <taxon>Phyllobacteriaceae</taxon>
        <taxon>Aminobacter</taxon>
    </lineage>
</organism>
<sequence length="449" mass="49254">MPCNVQCQERLPRSAKCPGELSVHKKVDGLSVETSASDLTLRGLSLSELAPEPVTYPLVSFIIRNWNYARFVGSAIRSVRHQTYPNFEAIVVDNGSTDDSRREIEAAIGDDPRFRTIWLDENLGALAGALKGLDVARGDFVTFVDSDDYLLADFTAMHVQTHLALPRSVAFTSSAVIEIDATGAALGTGLRGSQPDTRKGSLRRSFLVVRLSEVSGPQFDQLDDSVVAHPPTENGWLWSPGTSNMFRRFLLETIRPRAKSDVMFGLSVDGHFCRLAHVFAGSATIAMPLSAYRLHGNNFFAGNPTLDGAVNVSGPARRFFPARRREAMRVLVEDAASLSASMGAWRFWSAIAQVLDSDGVTSVQVFEAPEAQAIIVENLPALFATFGKWDTLRKLRQLMSRSALKAILRAAGLSPAAYAPRMVGIELSMLEARLRRKRRAKAARRNPRP</sequence>
<dbReference type="InterPro" id="IPR050834">
    <property type="entry name" value="Glycosyltransf_2"/>
</dbReference>
<dbReference type="PANTHER" id="PTHR43685:SF11">
    <property type="entry name" value="GLYCOSYLTRANSFERASE TAGX-RELATED"/>
    <property type="match status" value="1"/>
</dbReference>
<dbReference type="InterPro" id="IPR001173">
    <property type="entry name" value="Glyco_trans_2-like"/>
</dbReference>
<dbReference type="CDD" id="cd00761">
    <property type="entry name" value="Glyco_tranf_GTA_type"/>
    <property type="match status" value="1"/>
</dbReference>
<gene>
    <name evidence="2" type="ORF">AA2016_0901</name>
</gene>
<reference evidence="2 3" key="1">
    <citation type="submission" date="2016-03" db="EMBL/GenBank/DDBJ databases">
        <title>Complete genome of Aminobacter aminovorans KCTC 2477.</title>
        <authorList>
            <person name="Kim K.M."/>
        </authorList>
    </citation>
    <scope>NUCLEOTIDE SEQUENCE [LARGE SCALE GENOMIC DNA]</scope>
    <source>
        <strain evidence="2 3">KCTC 2477</strain>
    </source>
</reference>
<dbReference type="SUPFAM" id="SSF53448">
    <property type="entry name" value="Nucleotide-diphospho-sugar transferases"/>
    <property type="match status" value="1"/>
</dbReference>
<dbReference type="Pfam" id="PF00535">
    <property type="entry name" value="Glycos_transf_2"/>
    <property type="match status" value="1"/>
</dbReference>
<dbReference type="PANTHER" id="PTHR43685">
    <property type="entry name" value="GLYCOSYLTRANSFERASE"/>
    <property type="match status" value="1"/>
</dbReference>
<protein>
    <recommendedName>
        <fullName evidence="1">Glycosyltransferase 2-like domain-containing protein</fullName>
    </recommendedName>
</protein>
<dbReference type="KEGG" id="aak:AA2016_0901"/>
<evidence type="ECO:0000313" key="3">
    <source>
        <dbReference type="Proteomes" id="UP000075755"/>
    </source>
</evidence>
<dbReference type="AlphaFoldDB" id="A0AAC9AQC4"/>
<dbReference type="EMBL" id="CP015005">
    <property type="protein sequence ID" value="AMS39839.1"/>
    <property type="molecule type" value="Genomic_DNA"/>
</dbReference>
<proteinExistence type="predicted"/>
<accession>A0AAC9AQC4</accession>
<feature type="domain" description="Glycosyltransferase 2-like" evidence="1">
    <location>
        <begin position="60"/>
        <end position="182"/>
    </location>
</feature>
<dbReference type="Proteomes" id="UP000075755">
    <property type="component" value="Chromosome"/>
</dbReference>
<name>A0AAC9AQC4_AMIAI</name>
<dbReference type="Gene3D" id="3.90.550.10">
    <property type="entry name" value="Spore Coat Polysaccharide Biosynthesis Protein SpsA, Chain A"/>
    <property type="match status" value="1"/>
</dbReference>
<evidence type="ECO:0000259" key="1">
    <source>
        <dbReference type="Pfam" id="PF00535"/>
    </source>
</evidence>